<dbReference type="SUPFAM" id="SSF54197">
    <property type="entry name" value="HIT-like"/>
    <property type="match status" value="1"/>
</dbReference>
<dbReference type="Proteomes" id="UP000215914">
    <property type="component" value="Chromosome 17"/>
</dbReference>
<dbReference type="Gramene" id="mRNA:HanXRQr2_Chr17g0800721">
    <property type="protein sequence ID" value="mRNA:HanXRQr2_Chr17g0800721"/>
    <property type="gene ID" value="HanXRQr2_Chr17g0800721"/>
</dbReference>
<dbReference type="EMBL" id="MNCJ02000332">
    <property type="protein sequence ID" value="KAF5755259.1"/>
    <property type="molecule type" value="Genomic_DNA"/>
</dbReference>
<evidence type="ECO:0000313" key="3">
    <source>
        <dbReference type="Proteomes" id="UP000215914"/>
    </source>
</evidence>
<organism evidence="2 3">
    <name type="scientific">Helianthus annuus</name>
    <name type="common">Common sunflower</name>
    <dbReference type="NCBI Taxonomy" id="4232"/>
    <lineage>
        <taxon>Eukaryota</taxon>
        <taxon>Viridiplantae</taxon>
        <taxon>Streptophyta</taxon>
        <taxon>Embryophyta</taxon>
        <taxon>Tracheophyta</taxon>
        <taxon>Spermatophyta</taxon>
        <taxon>Magnoliopsida</taxon>
        <taxon>eudicotyledons</taxon>
        <taxon>Gunneridae</taxon>
        <taxon>Pentapetalae</taxon>
        <taxon>asterids</taxon>
        <taxon>campanulids</taxon>
        <taxon>Asterales</taxon>
        <taxon>Asteraceae</taxon>
        <taxon>Asteroideae</taxon>
        <taxon>Heliantheae alliance</taxon>
        <taxon>Heliantheae</taxon>
        <taxon>Helianthus</taxon>
    </lineage>
</organism>
<proteinExistence type="predicted"/>
<accession>A0A251RPK8</accession>
<dbReference type="OMA" id="FCQIGRS"/>
<reference evidence="2" key="2">
    <citation type="submission" date="2017-02" db="EMBL/GenBank/DDBJ databases">
        <title>Sunflower complete genome.</title>
        <authorList>
            <person name="Langlade N."/>
            <person name="Munos S."/>
        </authorList>
    </citation>
    <scope>NUCLEOTIDE SEQUENCE [LARGE SCALE GENOMIC DNA]</scope>
    <source>
        <tissue evidence="2">Leaves</tissue>
    </source>
</reference>
<protein>
    <submittedName>
        <fullName evidence="2">Putative HIT-like domain-containing protein</fullName>
    </submittedName>
    <submittedName>
        <fullName evidence="1">Sulfate adenylyltransferase (ADP)</fullName>
        <ecNumber evidence="1">2.7.7.5</ecNumber>
    </submittedName>
</protein>
<name>A0A251RPK8_HELAN</name>
<dbReference type="EMBL" id="CM007906">
    <property type="protein sequence ID" value="OTF86335.1"/>
    <property type="molecule type" value="Genomic_DNA"/>
</dbReference>
<keyword evidence="3" id="KW-1185">Reference proteome</keyword>
<sequence>MAAASPSSCIFCQIGRSSTTTTLLHTDDKVVAFRDINPSAFRQLGCLSARKASLE</sequence>
<gene>
    <name evidence="2" type="ORF">HannXRQ_Chr17g0549671</name>
    <name evidence="1" type="ORF">HanXRQr2_Chr17g0800721</name>
</gene>
<keyword evidence="1" id="KW-0548">Nucleotidyltransferase</keyword>
<dbReference type="InParanoid" id="A0A251RPK8"/>
<dbReference type="STRING" id="4232.A0A251RPK8"/>
<keyword evidence="1" id="KW-0808">Transferase</keyword>
<dbReference type="AlphaFoldDB" id="A0A251RPK8"/>
<reference evidence="1 3" key="1">
    <citation type="journal article" date="2017" name="Nature">
        <title>The sunflower genome provides insights into oil metabolism, flowering and Asterid evolution.</title>
        <authorList>
            <person name="Badouin H."/>
            <person name="Gouzy J."/>
            <person name="Grassa C.J."/>
            <person name="Murat F."/>
            <person name="Staton S.E."/>
            <person name="Cottret L."/>
            <person name="Lelandais-Briere C."/>
            <person name="Owens G.L."/>
            <person name="Carrere S."/>
            <person name="Mayjonade B."/>
            <person name="Legrand L."/>
            <person name="Gill N."/>
            <person name="Kane N.C."/>
            <person name="Bowers J.E."/>
            <person name="Hubner S."/>
            <person name="Bellec A."/>
            <person name="Berard A."/>
            <person name="Berges H."/>
            <person name="Blanchet N."/>
            <person name="Boniface M.C."/>
            <person name="Brunel D."/>
            <person name="Catrice O."/>
            <person name="Chaidir N."/>
            <person name="Claudel C."/>
            <person name="Donnadieu C."/>
            <person name="Faraut T."/>
            <person name="Fievet G."/>
            <person name="Helmstetter N."/>
            <person name="King M."/>
            <person name="Knapp S.J."/>
            <person name="Lai Z."/>
            <person name="Le Paslier M.C."/>
            <person name="Lippi Y."/>
            <person name="Lorenzon L."/>
            <person name="Mandel J.R."/>
            <person name="Marage G."/>
            <person name="Marchand G."/>
            <person name="Marquand E."/>
            <person name="Bret-Mestries E."/>
            <person name="Morien E."/>
            <person name="Nambeesan S."/>
            <person name="Nguyen T."/>
            <person name="Pegot-Espagnet P."/>
            <person name="Pouilly N."/>
            <person name="Raftis F."/>
            <person name="Sallet E."/>
            <person name="Schiex T."/>
            <person name="Thomas J."/>
            <person name="Vandecasteele C."/>
            <person name="Vares D."/>
            <person name="Vear F."/>
            <person name="Vautrin S."/>
            <person name="Crespi M."/>
            <person name="Mangin B."/>
            <person name="Burke J.M."/>
            <person name="Salse J."/>
            <person name="Munos S."/>
            <person name="Vincourt P."/>
            <person name="Rieseberg L.H."/>
            <person name="Langlade N.B."/>
        </authorList>
    </citation>
    <scope>NUCLEOTIDE SEQUENCE [LARGE SCALE GENOMIC DNA]</scope>
    <source>
        <strain evidence="3">cv. SF193</strain>
        <tissue evidence="1">Leaves</tissue>
    </source>
</reference>
<dbReference type="GO" id="GO:0004780">
    <property type="term" value="F:sulfate adenylyltransferase (ADP) activity"/>
    <property type="evidence" value="ECO:0007669"/>
    <property type="project" value="UniProtKB-EC"/>
</dbReference>
<evidence type="ECO:0000313" key="1">
    <source>
        <dbReference type="EMBL" id="KAF5755259.1"/>
    </source>
</evidence>
<dbReference type="InterPro" id="IPR036265">
    <property type="entry name" value="HIT-like_sf"/>
</dbReference>
<reference evidence="1" key="3">
    <citation type="submission" date="2020-06" db="EMBL/GenBank/DDBJ databases">
        <title>Helianthus annuus Genome sequencing and assembly Release 2.</title>
        <authorList>
            <person name="Gouzy J."/>
            <person name="Langlade N."/>
            <person name="Munos S."/>
        </authorList>
    </citation>
    <scope>NUCLEOTIDE SEQUENCE</scope>
    <source>
        <tissue evidence="1">Leaves</tissue>
    </source>
</reference>
<dbReference type="Gene3D" id="3.30.428.10">
    <property type="entry name" value="HIT-like"/>
    <property type="match status" value="1"/>
</dbReference>
<evidence type="ECO:0000313" key="2">
    <source>
        <dbReference type="EMBL" id="OTF86335.1"/>
    </source>
</evidence>
<dbReference type="EC" id="2.7.7.5" evidence="1"/>